<dbReference type="NCBIfam" id="TIGR00136">
    <property type="entry name" value="mnmG_gidA"/>
    <property type="match status" value="1"/>
</dbReference>
<proteinExistence type="inferred from homology"/>
<feature type="domain" description="tRNA uridine 5-carboxymethylaminomethyl modification enzyme C-terminal subdomain" evidence="13">
    <location>
        <begin position="546"/>
        <end position="617"/>
    </location>
</feature>
<evidence type="ECO:0000256" key="6">
    <source>
        <dbReference type="ARBA" id="ARBA00022630"/>
    </source>
</evidence>
<dbReference type="EMBL" id="CP062916">
    <property type="protein sequence ID" value="QPF08824.1"/>
    <property type="molecule type" value="Genomic_DNA"/>
</dbReference>
<keyword evidence="9 12" id="KW-0520">NAD</keyword>
<dbReference type="Gene3D" id="3.50.50.60">
    <property type="entry name" value="FAD/NAD(P)-binding domain"/>
    <property type="match status" value="2"/>
</dbReference>
<evidence type="ECO:0000256" key="1">
    <source>
        <dbReference type="ARBA" id="ARBA00001974"/>
    </source>
</evidence>
<dbReference type="PANTHER" id="PTHR11806:SF0">
    <property type="entry name" value="PROTEIN MTO1 HOMOLOG, MITOCHONDRIAL"/>
    <property type="match status" value="1"/>
</dbReference>
<comment type="caution">
    <text evidence="12">Lacks conserved residue(s) required for the propagation of feature annotation.</text>
</comment>
<dbReference type="HAMAP" id="MF_00129">
    <property type="entry name" value="MnmG_GidA"/>
    <property type="match status" value="1"/>
</dbReference>
<comment type="subcellular location">
    <subcellularLocation>
        <location evidence="12">Cytoplasm</location>
    </subcellularLocation>
</comment>
<name>A0AAP9XPW7_RAOTE</name>
<dbReference type="GO" id="GO:0050660">
    <property type="term" value="F:flavin adenine dinucleotide binding"/>
    <property type="evidence" value="ECO:0007669"/>
    <property type="project" value="UniProtKB-UniRule"/>
</dbReference>
<organism evidence="14 15">
    <name type="scientific">Raoultella terrigena</name>
    <name type="common">Klebsiella terrigena</name>
    <dbReference type="NCBI Taxonomy" id="577"/>
    <lineage>
        <taxon>Bacteria</taxon>
        <taxon>Pseudomonadati</taxon>
        <taxon>Pseudomonadota</taxon>
        <taxon>Gammaproteobacteria</taxon>
        <taxon>Enterobacterales</taxon>
        <taxon>Enterobacteriaceae</taxon>
        <taxon>Klebsiella/Raoultella group</taxon>
        <taxon>Raoultella</taxon>
    </lineage>
</organism>
<keyword evidence="7 12" id="KW-0819">tRNA processing</keyword>
<dbReference type="PANTHER" id="PTHR11806">
    <property type="entry name" value="GLUCOSE INHIBITED DIVISION PROTEIN A"/>
    <property type="match status" value="1"/>
</dbReference>
<dbReference type="InterPro" id="IPR004416">
    <property type="entry name" value="MnmG"/>
</dbReference>
<dbReference type="FunFam" id="3.50.50.60:FF:000010">
    <property type="entry name" value="tRNA uridine 5-carboxymethylaminomethyl modification enzyme MnmG"/>
    <property type="match status" value="1"/>
</dbReference>
<comment type="similarity">
    <text evidence="3 12">Belongs to the MnmG family.</text>
</comment>
<evidence type="ECO:0000313" key="14">
    <source>
        <dbReference type="EMBL" id="QPF08824.1"/>
    </source>
</evidence>
<dbReference type="RefSeq" id="WP_167692369.1">
    <property type="nucleotide sequence ID" value="NZ_CP050508.1"/>
</dbReference>
<evidence type="ECO:0000256" key="12">
    <source>
        <dbReference type="HAMAP-Rule" id="MF_00129"/>
    </source>
</evidence>
<dbReference type="PROSITE" id="PS01281">
    <property type="entry name" value="GIDA_2"/>
    <property type="match status" value="1"/>
</dbReference>
<evidence type="ECO:0000256" key="5">
    <source>
        <dbReference type="ARBA" id="ARBA00022490"/>
    </source>
</evidence>
<evidence type="ECO:0000256" key="8">
    <source>
        <dbReference type="ARBA" id="ARBA00022827"/>
    </source>
</evidence>
<keyword evidence="6 12" id="KW-0285">Flavoprotein</keyword>
<dbReference type="AlphaFoldDB" id="A0AAP9XPW7"/>
<dbReference type="GO" id="GO:0002098">
    <property type="term" value="P:tRNA wobble uridine modification"/>
    <property type="evidence" value="ECO:0007669"/>
    <property type="project" value="InterPro"/>
</dbReference>
<evidence type="ECO:0000256" key="3">
    <source>
        <dbReference type="ARBA" id="ARBA00007653"/>
    </source>
</evidence>
<dbReference type="GO" id="GO:0030488">
    <property type="term" value="P:tRNA methylation"/>
    <property type="evidence" value="ECO:0007669"/>
    <property type="project" value="TreeGrafter"/>
</dbReference>
<dbReference type="FunFam" id="3.50.50.60:FF:000002">
    <property type="entry name" value="tRNA uridine 5-carboxymethylaminomethyl modification enzyme MnmG"/>
    <property type="match status" value="1"/>
</dbReference>
<evidence type="ECO:0000313" key="15">
    <source>
        <dbReference type="Proteomes" id="UP000594500"/>
    </source>
</evidence>
<dbReference type="FunFam" id="1.10.10.1800:FF:000001">
    <property type="entry name" value="tRNA uridine 5-carboxymethylaminomethyl modification enzyme MnmG"/>
    <property type="match status" value="1"/>
</dbReference>
<dbReference type="Gene3D" id="1.10.150.570">
    <property type="entry name" value="GidA associated domain, C-terminal subdomain"/>
    <property type="match status" value="1"/>
</dbReference>
<dbReference type="GO" id="GO:0005829">
    <property type="term" value="C:cytosol"/>
    <property type="evidence" value="ECO:0007669"/>
    <property type="project" value="TreeGrafter"/>
</dbReference>
<keyword evidence="5 12" id="KW-0963">Cytoplasm</keyword>
<dbReference type="InterPro" id="IPR020595">
    <property type="entry name" value="MnmG-rel_CS"/>
</dbReference>
<accession>A0AAP9XPW7</accession>
<dbReference type="InterPro" id="IPR002218">
    <property type="entry name" value="MnmG-rel"/>
</dbReference>
<dbReference type="Pfam" id="PF13932">
    <property type="entry name" value="SAM_GIDA_C"/>
    <property type="match status" value="1"/>
</dbReference>
<feature type="binding site" evidence="12">
    <location>
        <begin position="273"/>
        <end position="287"/>
    </location>
    <ligand>
        <name>NAD(+)</name>
        <dbReference type="ChEBI" id="CHEBI:57540"/>
    </ligand>
</feature>
<dbReference type="Pfam" id="PF21680">
    <property type="entry name" value="GIDA_C_1st"/>
    <property type="match status" value="1"/>
</dbReference>
<comment type="function">
    <text evidence="2 12">NAD-binding protein involved in the addition of a carboxymethylaminomethyl (cmnm) group at the wobble position (U34) of certain tRNAs, forming tRNA-cmnm(5)s(2)U34.</text>
</comment>
<dbReference type="InterPro" id="IPR049312">
    <property type="entry name" value="GIDA_C_N"/>
</dbReference>
<sequence length="629" mass="69817">MFYQDPFDVIIIGGGHAGTEAAMAAARMGQQTLLLTHNIDTLGQMSCNPAIGGIGKGHLVKEVDALGGLMAKAIDHAGIQFRILNASKGPAVRATRAQADRVLYRQAVRTALENQPNLMIFQQAVEDLIVENDRVVGAVTQMGLKFRAKAVVLTVGTFLDGKIHIGLDNYSGGRAGDPPAISLSRRLRELPLRVSRLKTGTPPRIDARTIDFSVLAQQHGDDPMPVFSFMGSADQHPRQVPCYITHTNEKTHDVIRNNLDRSPMYAGVIEGIGPRYCPSIEDKVMRFADRNQHQIFLEPEGLTSNEIYPNGISTSLPFDVQMQIVRSMQGMENAKIVRPGYAIEYDFFDPRDLKPTLESKYIQGLFFAGQINGTTGYEEAAAQGLLAGLNAGRFSAEKEGWAPGRSQAYLGVLVDDLCTLGTKEPYRMFTSRAEYRLMLREDNADLRLTEQGRELGLVDDERWARFNQKLESIELERQRLKTSWVNPQAASVEEVNAHLTAPLSREASGEDLLRRPEMTYQQLVQMSPFAPGLQDPQAAEQVEIQVKYEGYIARQQDEIERHQRNENTLLPATLDYRQVIGLSNEVIAKLNDHKPSSIGQASRISGVTPAAISILLVWLKKQGMLRRSA</sequence>
<feature type="binding site" evidence="12">
    <location>
        <begin position="13"/>
        <end position="18"/>
    </location>
    <ligand>
        <name>FAD</name>
        <dbReference type="ChEBI" id="CHEBI:57692"/>
    </ligand>
</feature>
<dbReference type="Proteomes" id="UP000594500">
    <property type="component" value="Chromosome"/>
</dbReference>
<dbReference type="GeneID" id="57507452"/>
<keyword evidence="8 12" id="KW-0274">FAD</keyword>
<dbReference type="FunFam" id="1.10.150.570:FF:000001">
    <property type="entry name" value="tRNA uridine 5-carboxymethylaminomethyl modification enzyme MnmG"/>
    <property type="match status" value="1"/>
</dbReference>
<comment type="cofactor">
    <cofactor evidence="1 12">
        <name>FAD</name>
        <dbReference type="ChEBI" id="CHEBI:57692"/>
    </cofactor>
</comment>
<evidence type="ECO:0000256" key="9">
    <source>
        <dbReference type="ARBA" id="ARBA00023027"/>
    </source>
</evidence>
<evidence type="ECO:0000259" key="13">
    <source>
        <dbReference type="SMART" id="SM01228"/>
    </source>
</evidence>
<dbReference type="PROSITE" id="PS01280">
    <property type="entry name" value="GIDA_1"/>
    <property type="match status" value="1"/>
</dbReference>
<dbReference type="SUPFAM" id="SSF51905">
    <property type="entry name" value="FAD/NAD(P)-binding domain"/>
    <property type="match status" value="1"/>
</dbReference>
<dbReference type="InterPro" id="IPR036188">
    <property type="entry name" value="FAD/NAD-bd_sf"/>
</dbReference>
<dbReference type="InterPro" id="IPR044920">
    <property type="entry name" value="MnmG_C_subdom_sf"/>
</dbReference>
<dbReference type="InterPro" id="IPR040131">
    <property type="entry name" value="MnmG_N"/>
</dbReference>
<dbReference type="PROSITE" id="PS50096">
    <property type="entry name" value="IQ"/>
    <property type="match status" value="1"/>
</dbReference>
<reference evidence="14 15" key="1">
    <citation type="submission" date="2020-10" db="EMBL/GenBank/DDBJ databases">
        <title>Resistance determinants and their genetic context in bacteria from a longitudinal study of pigs reared under conventional and antibiotic-free husbandry practices.</title>
        <authorList>
            <person name="Poulin-Laprade D."/>
            <person name="Brouard J.-S."/>
            <person name="Gagnon N."/>
            <person name="Turcotte A."/>
            <person name="Langlois A."/>
            <person name="Matte J.J."/>
            <person name="Carrillo C.D."/>
            <person name="Zaheer R."/>
            <person name="McAllister T."/>
            <person name="Topp E."/>
            <person name="Talbot G."/>
        </authorList>
    </citation>
    <scope>NUCLEOTIDE SEQUENCE [LARGE SCALE GENOMIC DNA]</scope>
    <source>
        <strain evidence="14 15">Res13-Abat-PEB01-P1-04-A</strain>
    </source>
</reference>
<evidence type="ECO:0000256" key="7">
    <source>
        <dbReference type="ARBA" id="ARBA00022694"/>
    </source>
</evidence>
<evidence type="ECO:0000256" key="11">
    <source>
        <dbReference type="ARBA" id="ARBA00031800"/>
    </source>
</evidence>
<evidence type="ECO:0000256" key="10">
    <source>
        <dbReference type="ARBA" id="ARBA00025948"/>
    </source>
</evidence>
<comment type="subunit">
    <text evidence="10 12">Homodimer. Heterotetramer of two MnmE and two MnmG subunits.</text>
</comment>
<dbReference type="Pfam" id="PF01134">
    <property type="entry name" value="GIDA"/>
    <property type="match status" value="1"/>
</dbReference>
<gene>
    <name evidence="12 14" type="primary">mnmG</name>
    <name evidence="12" type="synonym">gidA</name>
    <name evidence="14" type="ORF">IMO34_26885</name>
</gene>
<dbReference type="Gene3D" id="1.10.10.1800">
    <property type="entry name" value="tRNA uridine 5-carboxymethylaminomethyl modification enzyme MnmG/GidA"/>
    <property type="match status" value="1"/>
</dbReference>
<protein>
    <recommendedName>
        <fullName evidence="4 12">tRNA uridine 5-carboxymethylaminomethyl modification enzyme MnmG</fullName>
    </recommendedName>
    <alternativeName>
        <fullName evidence="11 12">Glucose-inhibited division protein A</fullName>
    </alternativeName>
</protein>
<dbReference type="InterPro" id="IPR026904">
    <property type="entry name" value="MnmG_C"/>
</dbReference>
<evidence type="ECO:0000256" key="2">
    <source>
        <dbReference type="ARBA" id="ARBA00003717"/>
    </source>
</evidence>
<evidence type="ECO:0000256" key="4">
    <source>
        <dbReference type="ARBA" id="ARBA00020461"/>
    </source>
</evidence>
<dbReference type="SMART" id="SM01228">
    <property type="entry name" value="GIDA_assoc_3"/>
    <property type="match status" value="1"/>
</dbReference>
<dbReference type="InterPro" id="IPR047001">
    <property type="entry name" value="MnmG_C_subdom"/>
</dbReference>